<dbReference type="RefSeq" id="WP_261618423.1">
    <property type="nucleotide sequence ID" value="NZ_JALIDZ010000016.1"/>
</dbReference>
<reference evidence="2 3" key="1">
    <citation type="submission" date="2022-04" db="EMBL/GenBank/DDBJ databases">
        <authorList>
            <person name="Ye Y.-Q."/>
            <person name="Du Z.-J."/>
        </authorList>
    </citation>
    <scope>NUCLEOTIDE SEQUENCE [LARGE SCALE GENOMIC DNA]</scope>
    <source>
        <strain evidence="2 3">A6E488</strain>
    </source>
</reference>
<organism evidence="2 3">
    <name type="scientific">Microbaculum marinisediminis</name>
    <dbReference type="NCBI Taxonomy" id="2931392"/>
    <lineage>
        <taxon>Bacteria</taxon>
        <taxon>Pseudomonadati</taxon>
        <taxon>Pseudomonadota</taxon>
        <taxon>Alphaproteobacteria</taxon>
        <taxon>Hyphomicrobiales</taxon>
        <taxon>Tepidamorphaceae</taxon>
        <taxon>Microbaculum</taxon>
    </lineage>
</organism>
<keyword evidence="3" id="KW-1185">Reference proteome</keyword>
<sequence>MLRFAAGAICAALAIGATALGVSAPASAGNFTFYSDANRDGPWNGPACDDPSVLSRILAHFDQAEAQYWHTGLKMAQITGARETTFRDWDPPIIATRFCTGSAYLTDGQRYDLVYWLRSEQGFAGVGWGVQFCLVGRDREYAYAPACKMLRPL</sequence>
<comment type="caution">
    <text evidence="2">The sequence shown here is derived from an EMBL/GenBank/DDBJ whole genome shotgun (WGS) entry which is preliminary data.</text>
</comment>
<keyword evidence="1" id="KW-0732">Signal</keyword>
<evidence type="ECO:0000256" key="1">
    <source>
        <dbReference type="SAM" id="SignalP"/>
    </source>
</evidence>
<proteinExistence type="predicted"/>
<gene>
    <name evidence="2" type="ORF">MUB46_23500</name>
</gene>
<evidence type="ECO:0000313" key="2">
    <source>
        <dbReference type="EMBL" id="MCT8974834.1"/>
    </source>
</evidence>
<protein>
    <submittedName>
        <fullName evidence="2">Uncharacterized protein</fullName>
    </submittedName>
</protein>
<dbReference type="Proteomes" id="UP001320898">
    <property type="component" value="Unassembled WGS sequence"/>
</dbReference>
<feature type="signal peptide" evidence="1">
    <location>
        <begin position="1"/>
        <end position="28"/>
    </location>
</feature>
<dbReference type="EMBL" id="JALIDZ010000016">
    <property type="protein sequence ID" value="MCT8974834.1"/>
    <property type="molecule type" value="Genomic_DNA"/>
</dbReference>
<dbReference type="AlphaFoldDB" id="A0AAW5R6T9"/>
<accession>A0AAW5R6T9</accession>
<evidence type="ECO:0000313" key="3">
    <source>
        <dbReference type="Proteomes" id="UP001320898"/>
    </source>
</evidence>
<feature type="chain" id="PRO_5043756156" evidence="1">
    <location>
        <begin position="29"/>
        <end position="153"/>
    </location>
</feature>
<name>A0AAW5R6T9_9HYPH</name>